<name>A0AAD7Z1B7_MYTSE</name>
<sequence>MYKITLFILAAVFAVALAEGQYYVPRAYYTIDAEGHESARVPLRRLRRSLVPYPYGANANANANAEAFGGGTANANAHASAGGGWGGRGDFGGWGGWVLAAPGSAHLLSKASSGNDN</sequence>
<comment type="caution">
    <text evidence="2">The sequence shown here is derived from an EMBL/GenBank/DDBJ whole genome shotgun (WGS) entry which is preliminary data.</text>
</comment>
<proteinExistence type="predicted"/>
<organism evidence="2 3">
    <name type="scientific">Mythimna separata</name>
    <name type="common">Oriental armyworm</name>
    <name type="synonym">Pseudaletia separata</name>
    <dbReference type="NCBI Taxonomy" id="271217"/>
    <lineage>
        <taxon>Eukaryota</taxon>
        <taxon>Metazoa</taxon>
        <taxon>Ecdysozoa</taxon>
        <taxon>Arthropoda</taxon>
        <taxon>Hexapoda</taxon>
        <taxon>Insecta</taxon>
        <taxon>Pterygota</taxon>
        <taxon>Neoptera</taxon>
        <taxon>Endopterygota</taxon>
        <taxon>Lepidoptera</taxon>
        <taxon>Glossata</taxon>
        <taxon>Ditrysia</taxon>
        <taxon>Noctuoidea</taxon>
        <taxon>Noctuidae</taxon>
        <taxon>Noctuinae</taxon>
        <taxon>Hadenini</taxon>
        <taxon>Mythimna</taxon>
    </lineage>
</organism>
<evidence type="ECO:0000256" key="1">
    <source>
        <dbReference type="SAM" id="SignalP"/>
    </source>
</evidence>
<dbReference type="EMBL" id="JARGEI010000002">
    <property type="protein sequence ID" value="KAJ8735563.1"/>
    <property type="molecule type" value="Genomic_DNA"/>
</dbReference>
<feature type="signal peptide" evidence="1">
    <location>
        <begin position="1"/>
        <end position="20"/>
    </location>
</feature>
<accession>A0AAD7Z1B7</accession>
<reference evidence="2" key="1">
    <citation type="submission" date="2023-03" db="EMBL/GenBank/DDBJ databases">
        <title>Chromosome-level genomes of two armyworms, Mythimna separata and Mythimna loreyi, provide insights into the biosynthesis and reception of sex pheromones.</title>
        <authorList>
            <person name="Zhao H."/>
        </authorList>
    </citation>
    <scope>NUCLEOTIDE SEQUENCE</scope>
    <source>
        <strain evidence="2">BeijingLab</strain>
        <tissue evidence="2">Pupa</tissue>
    </source>
</reference>
<evidence type="ECO:0000313" key="3">
    <source>
        <dbReference type="Proteomes" id="UP001231518"/>
    </source>
</evidence>
<keyword evidence="1" id="KW-0732">Signal</keyword>
<dbReference type="AlphaFoldDB" id="A0AAD7Z1B7"/>
<keyword evidence="3" id="KW-1185">Reference proteome</keyword>
<evidence type="ECO:0000313" key="2">
    <source>
        <dbReference type="EMBL" id="KAJ8735563.1"/>
    </source>
</evidence>
<dbReference type="Proteomes" id="UP001231518">
    <property type="component" value="Chromosome 2"/>
</dbReference>
<gene>
    <name evidence="2" type="ORF">PYW07_007183</name>
</gene>
<protein>
    <submittedName>
        <fullName evidence="2">Uncharacterized protein</fullName>
    </submittedName>
</protein>
<feature type="chain" id="PRO_5042296275" evidence="1">
    <location>
        <begin position="21"/>
        <end position="117"/>
    </location>
</feature>